<evidence type="ECO:0000313" key="2">
    <source>
        <dbReference type="EMBL" id="MVB12092.1"/>
    </source>
</evidence>
<protein>
    <recommendedName>
        <fullName evidence="4">Secreted protein</fullName>
    </recommendedName>
</protein>
<dbReference type="RefSeq" id="WP_139104036.1">
    <property type="nucleotide sequence ID" value="NZ_VWXL01000083.1"/>
</dbReference>
<evidence type="ECO:0008006" key="4">
    <source>
        <dbReference type="Google" id="ProtNLM"/>
    </source>
</evidence>
<dbReference type="OrthoDB" id="2249722at2"/>
<proteinExistence type="predicted"/>
<dbReference type="AlphaFoldDB" id="A0A6N8I243"/>
<organism evidence="2 3">
    <name type="scientific">Caproicibacter fermentans</name>
    <dbReference type="NCBI Taxonomy" id="2576756"/>
    <lineage>
        <taxon>Bacteria</taxon>
        <taxon>Bacillati</taxon>
        <taxon>Bacillota</taxon>
        <taxon>Clostridia</taxon>
        <taxon>Eubacteriales</taxon>
        <taxon>Acutalibacteraceae</taxon>
        <taxon>Caproicibacter</taxon>
    </lineage>
</organism>
<feature type="chain" id="PRO_5027094349" description="Secreted protein" evidence="1">
    <location>
        <begin position="24"/>
        <end position="144"/>
    </location>
</feature>
<reference evidence="2 3" key="1">
    <citation type="submission" date="2019-09" db="EMBL/GenBank/DDBJ databases">
        <title>Genome sequence of Clostridium sp. EA1.</title>
        <authorList>
            <person name="Poehlein A."/>
            <person name="Bengelsdorf F.R."/>
            <person name="Daniel R."/>
        </authorList>
    </citation>
    <scope>NUCLEOTIDE SEQUENCE [LARGE SCALE GENOMIC DNA]</scope>
    <source>
        <strain evidence="2 3">EA1</strain>
    </source>
</reference>
<evidence type="ECO:0000256" key="1">
    <source>
        <dbReference type="SAM" id="SignalP"/>
    </source>
</evidence>
<comment type="caution">
    <text evidence="2">The sequence shown here is derived from an EMBL/GenBank/DDBJ whole genome shotgun (WGS) entry which is preliminary data.</text>
</comment>
<keyword evidence="1" id="KW-0732">Signal</keyword>
<gene>
    <name evidence="2" type="ORF">CAFE_28230</name>
</gene>
<dbReference type="Proteomes" id="UP000469440">
    <property type="component" value="Unassembled WGS sequence"/>
</dbReference>
<dbReference type="EMBL" id="VWXL01000083">
    <property type="protein sequence ID" value="MVB12092.1"/>
    <property type="molecule type" value="Genomic_DNA"/>
</dbReference>
<feature type="signal peptide" evidence="1">
    <location>
        <begin position="1"/>
        <end position="23"/>
    </location>
</feature>
<sequence length="144" mass="15190">MKRFVSVILSLVLAVSMSLPAFAANQSAVGNSSNQIHLDYVNISALNAGLSINSSGKANCTGSATLYNRSNTVVLSVQLQRYANGGWSNVKGWSISARGNTPARIVNSYYVSSGKYRVSCTAKVYSASGALLETQTAYSSTATY</sequence>
<accession>A0A6N8I243</accession>
<keyword evidence="3" id="KW-1185">Reference proteome</keyword>
<name>A0A6N8I243_9FIRM</name>
<evidence type="ECO:0000313" key="3">
    <source>
        <dbReference type="Proteomes" id="UP000469440"/>
    </source>
</evidence>